<evidence type="ECO:0000313" key="2">
    <source>
        <dbReference type="Proteomes" id="UP001057452"/>
    </source>
</evidence>
<organism evidence="1 2">
    <name type="scientific">Chaenocephalus aceratus</name>
    <name type="common">Blackfin icefish</name>
    <name type="synonym">Chaenichthys aceratus</name>
    <dbReference type="NCBI Taxonomy" id="36190"/>
    <lineage>
        <taxon>Eukaryota</taxon>
        <taxon>Metazoa</taxon>
        <taxon>Chordata</taxon>
        <taxon>Craniata</taxon>
        <taxon>Vertebrata</taxon>
        <taxon>Euteleostomi</taxon>
        <taxon>Actinopterygii</taxon>
        <taxon>Neopterygii</taxon>
        <taxon>Teleostei</taxon>
        <taxon>Neoteleostei</taxon>
        <taxon>Acanthomorphata</taxon>
        <taxon>Eupercaria</taxon>
        <taxon>Perciformes</taxon>
        <taxon>Notothenioidei</taxon>
        <taxon>Channichthyidae</taxon>
        <taxon>Chaenocephalus</taxon>
    </lineage>
</organism>
<feature type="non-terminal residue" evidence="1">
    <location>
        <position position="65"/>
    </location>
</feature>
<protein>
    <submittedName>
        <fullName evidence="1">Uncharacterized protein</fullName>
    </submittedName>
</protein>
<feature type="non-terminal residue" evidence="1">
    <location>
        <position position="1"/>
    </location>
</feature>
<accession>A0ACB9XZU3</accession>
<dbReference type="EMBL" id="CM043785">
    <property type="protein sequence ID" value="KAI4833089.1"/>
    <property type="molecule type" value="Genomic_DNA"/>
</dbReference>
<comment type="caution">
    <text evidence="1">The sequence shown here is derived from an EMBL/GenBank/DDBJ whole genome shotgun (WGS) entry which is preliminary data.</text>
</comment>
<gene>
    <name evidence="1" type="ORF">KUCAC02_016010</name>
</gene>
<proteinExistence type="predicted"/>
<name>A0ACB9XZU3_CHAAC</name>
<dbReference type="Proteomes" id="UP001057452">
    <property type="component" value="Chromosome 1"/>
</dbReference>
<evidence type="ECO:0000313" key="1">
    <source>
        <dbReference type="EMBL" id="KAI4833089.1"/>
    </source>
</evidence>
<keyword evidence="2" id="KW-1185">Reference proteome</keyword>
<sequence>SNASLTSYSRREQQIVSEQDLPVEPCGHYTEPPIRWPATNAQRMKGLLLKDTVAPLCSAQLPVND</sequence>
<reference evidence="1" key="1">
    <citation type="submission" date="2022-05" db="EMBL/GenBank/DDBJ databases">
        <title>Chromosome-level genome of Chaenocephalus aceratus.</title>
        <authorList>
            <person name="Park H."/>
        </authorList>
    </citation>
    <scope>NUCLEOTIDE SEQUENCE</scope>
    <source>
        <strain evidence="1">KU_202001</strain>
    </source>
</reference>